<proteinExistence type="predicted"/>
<reference evidence="2" key="1">
    <citation type="journal article" date="2014" name="Int. J. Syst. Evol. Microbiol.">
        <title>Complete genome sequence of Corynebacterium casei LMG S-19264T (=DSM 44701T), isolated from a smear-ripened cheese.</title>
        <authorList>
            <consortium name="US DOE Joint Genome Institute (JGI-PGF)"/>
            <person name="Walter F."/>
            <person name="Albersmeier A."/>
            <person name="Kalinowski J."/>
            <person name="Ruckert C."/>
        </authorList>
    </citation>
    <scope>NUCLEOTIDE SEQUENCE</scope>
    <source>
        <strain evidence="2">VKM B-2748</strain>
    </source>
</reference>
<dbReference type="Pfam" id="PF13692">
    <property type="entry name" value="Glyco_trans_1_4"/>
    <property type="match status" value="1"/>
</dbReference>
<sequence>MRILLANSLFPDLGIGGSEQSTYYLARGLQQLGHEVWVFSQNVHDETIVEDKDGVHVIRVQTKRGSEPNVYAEPHYQRLAATTQKAYPLDKQLAETLKQFRPDVVNTAVMGRVTSLWSVIKKSGATCVHTLRSYTALCHRRMIIEHQPCLRQCRDCAATRVAGRERSNVVDGVVGISSHILKIHLRSGWFRDTPQRNVIANSYEMADGGAASQAGFAKPYEFGYIGRLHHTKGVELFLEALATLRAETGRPHPALIAGSGEPGFEWKLRNRYEDEHTRFVGYVTPAEFFEQTRYCVVPSIWFEPFGRIFIESLHHGVPVIGSSRGGGSEIIREGRTGWLFDPTVPSLTDALRRSSEVDAAGYAALRREALASAEDYSVLAIARQYERFYLAARETAR</sequence>
<feature type="domain" description="Glycosyltransferase subfamily 4-like N-terminal" evidence="1">
    <location>
        <begin position="15"/>
        <end position="135"/>
    </location>
</feature>
<gene>
    <name evidence="2" type="ORF">GCM10008174_01510</name>
</gene>
<dbReference type="GO" id="GO:0016757">
    <property type="term" value="F:glycosyltransferase activity"/>
    <property type="evidence" value="ECO:0007669"/>
    <property type="project" value="UniProtKB-ARBA"/>
</dbReference>
<dbReference type="Pfam" id="PF13439">
    <property type="entry name" value="Glyco_transf_4"/>
    <property type="match status" value="1"/>
</dbReference>
<dbReference type="Gene3D" id="3.40.50.2000">
    <property type="entry name" value="Glycogen Phosphorylase B"/>
    <property type="match status" value="2"/>
</dbReference>
<organism evidence="2 3">
    <name type="scientific">Methylopila turkensis</name>
    <dbReference type="NCBI Taxonomy" id="1437816"/>
    <lineage>
        <taxon>Bacteria</taxon>
        <taxon>Pseudomonadati</taxon>
        <taxon>Pseudomonadota</taxon>
        <taxon>Alphaproteobacteria</taxon>
        <taxon>Hyphomicrobiales</taxon>
        <taxon>Methylopilaceae</taxon>
        <taxon>Methylopila</taxon>
    </lineage>
</organism>
<comment type="caution">
    <text evidence="2">The sequence shown here is derived from an EMBL/GenBank/DDBJ whole genome shotgun (WGS) entry which is preliminary data.</text>
</comment>
<dbReference type="InterPro" id="IPR028098">
    <property type="entry name" value="Glyco_trans_4-like_N"/>
</dbReference>
<evidence type="ECO:0000259" key="1">
    <source>
        <dbReference type="Pfam" id="PF13439"/>
    </source>
</evidence>
<dbReference type="SUPFAM" id="SSF53756">
    <property type="entry name" value="UDP-Glycosyltransferase/glycogen phosphorylase"/>
    <property type="match status" value="1"/>
</dbReference>
<name>A0A9W6JM85_9HYPH</name>
<keyword evidence="3" id="KW-1185">Reference proteome</keyword>
<dbReference type="PANTHER" id="PTHR12526">
    <property type="entry name" value="GLYCOSYLTRANSFERASE"/>
    <property type="match status" value="1"/>
</dbReference>
<keyword evidence="2" id="KW-0808">Transferase</keyword>
<dbReference type="Proteomes" id="UP001143309">
    <property type="component" value="Unassembled WGS sequence"/>
</dbReference>
<accession>A0A9W6JM85</accession>
<dbReference type="AlphaFoldDB" id="A0A9W6JM85"/>
<protein>
    <submittedName>
        <fullName evidence="2">Glycosyl transferase</fullName>
    </submittedName>
</protein>
<dbReference type="EMBL" id="BSFL01000001">
    <property type="protein sequence ID" value="GLK78410.1"/>
    <property type="molecule type" value="Genomic_DNA"/>
</dbReference>
<dbReference type="RefSeq" id="WP_271198933.1">
    <property type="nucleotide sequence ID" value="NZ_BSFL01000001.1"/>
</dbReference>
<reference evidence="2" key="2">
    <citation type="submission" date="2023-01" db="EMBL/GenBank/DDBJ databases">
        <authorList>
            <person name="Sun Q."/>
            <person name="Evtushenko L."/>
        </authorList>
    </citation>
    <scope>NUCLEOTIDE SEQUENCE</scope>
    <source>
        <strain evidence="2">VKM B-2748</strain>
    </source>
</reference>
<evidence type="ECO:0000313" key="3">
    <source>
        <dbReference type="Proteomes" id="UP001143309"/>
    </source>
</evidence>
<evidence type="ECO:0000313" key="2">
    <source>
        <dbReference type="EMBL" id="GLK78410.1"/>
    </source>
</evidence>